<dbReference type="Gene3D" id="3.40.525.10">
    <property type="entry name" value="CRAL-TRIO lipid binding domain"/>
    <property type="match status" value="1"/>
</dbReference>
<dbReference type="Pfam" id="PF00650">
    <property type="entry name" value="CRAL_TRIO"/>
    <property type="match status" value="1"/>
</dbReference>
<dbReference type="EMBL" id="BABT02000025">
    <property type="protein sequence ID" value="GAA93867.1"/>
    <property type="molecule type" value="Genomic_DNA"/>
</dbReference>
<evidence type="ECO:0000259" key="2">
    <source>
        <dbReference type="PROSITE" id="PS50191"/>
    </source>
</evidence>
<gene>
    <name evidence="3" type="primary">Mo00513</name>
    <name evidence="3" type="ORF">E5Q_00513</name>
</gene>
<dbReference type="eggNOG" id="KOG1470">
    <property type="taxonomic scope" value="Eukaryota"/>
</dbReference>
<comment type="caution">
    <text evidence="3">The sequence shown here is derived from an EMBL/GenBank/DDBJ whole genome shotgun (WGS) entry which is preliminary data.</text>
</comment>
<dbReference type="GO" id="GO:0008526">
    <property type="term" value="F:phosphatidylinositol transfer activity"/>
    <property type="evidence" value="ECO:0007669"/>
    <property type="project" value="TreeGrafter"/>
</dbReference>
<feature type="compositionally biased region" description="Polar residues" evidence="1">
    <location>
        <begin position="24"/>
        <end position="34"/>
    </location>
</feature>
<dbReference type="PANTHER" id="PTHR45824:SF29">
    <property type="entry name" value="GH16843P"/>
    <property type="match status" value="1"/>
</dbReference>
<proteinExistence type="predicted"/>
<feature type="compositionally biased region" description="Low complexity" evidence="1">
    <location>
        <begin position="13"/>
        <end position="23"/>
    </location>
</feature>
<organism evidence="3 4">
    <name type="scientific">Mixia osmundae (strain CBS 9802 / IAM 14324 / JCM 22182 / KY 12970)</name>
    <dbReference type="NCBI Taxonomy" id="764103"/>
    <lineage>
        <taxon>Eukaryota</taxon>
        <taxon>Fungi</taxon>
        <taxon>Dikarya</taxon>
        <taxon>Basidiomycota</taxon>
        <taxon>Pucciniomycotina</taxon>
        <taxon>Mixiomycetes</taxon>
        <taxon>Mixiales</taxon>
        <taxon>Mixiaceae</taxon>
        <taxon>Mixia</taxon>
    </lineage>
</organism>
<feature type="compositionally biased region" description="Polar residues" evidence="1">
    <location>
        <begin position="448"/>
        <end position="457"/>
    </location>
</feature>
<dbReference type="OrthoDB" id="75724at2759"/>
<feature type="compositionally biased region" description="Basic and acidic residues" evidence="1">
    <location>
        <begin position="393"/>
        <end position="411"/>
    </location>
</feature>
<keyword evidence="4" id="KW-1185">Reference proteome</keyword>
<dbReference type="AlphaFoldDB" id="G7DTM0"/>
<dbReference type="InterPro" id="IPR001251">
    <property type="entry name" value="CRAL-TRIO_dom"/>
</dbReference>
<dbReference type="SMART" id="SM00516">
    <property type="entry name" value="SEC14"/>
    <property type="match status" value="1"/>
</dbReference>
<dbReference type="SUPFAM" id="SSF52087">
    <property type="entry name" value="CRAL/TRIO domain"/>
    <property type="match status" value="1"/>
</dbReference>
<evidence type="ECO:0000256" key="1">
    <source>
        <dbReference type="SAM" id="MobiDB-lite"/>
    </source>
</evidence>
<sequence>MVLGFNNHHKGQSTPSSPSTASSITNGKSHGSHTSLEHPTSKMSGKQPWYLPIEHPAPSSSLPPARAPLTKTEQSTYDSLLAYLSAPDLVLPRTLKGLKDLTRAQRRASGLNQLDNNARPAITRGDSYQSYASSMRTSDSLAALTDKEKCYLSKESLERICRSVRWDLNKATARAEETIVWRREYGVEELSDKEIEEEALTGKELLLGYDIHSRPVLYMYPGRQNTKTGPRQIKFVVWCLERAVDLMPPGVDSLCLNIDFGSGHGGGQPTSLGQAREVLNILQNYYCERLGRACCVRVPLVFWGFYKLVGPFIDPMTKDKIRFNPKTTDLIPAEQLDKSTFGGALDFQYNHDTYFPALVKLAAERRQAQYDRWREYGDGKPGLSEWIIKGGEEAHGPEAGHQHRRASKDQGHAVQGDSPVDASPSASLRREHAAGGLASAESSAPSSRTHSQANSPMSDKKHFFASADMHGTDNLSSRLTELRAV</sequence>
<name>G7DTM0_MIXOS</name>
<feature type="compositionally biased region" description="Low complexity" evidence="1">
    <location>
        <begin position="56"/>
        <end position="69"/>
    </location>
</feature>
<dbReference type="CDD" id="cd00170">
    <property type="entry name" value="SEC14"/>
    <property type="match status" value="1"/>
</dbReference>
<feature type="region of interest" description="Disordered" evidence="1">
    <location>
        <begin position="393"/>
        <end position="461"/>
    </location>
</feature>
<evidence type="ECO:0000313" key="4">
    <source>
        <dbReference type="Proteomes" id="UP000009131"/>
    </source>
</evidence>
<feature type="region of interest" description="Disordered" evidence="1">
    <location>
        <begin position="1"/>
        <end position="71"/>
    </location>
</feature>
<reference evidence="3 4" key="2">
    <citation type="journal article" date="2012" name="Open Biol.">
        <title>Characteristics of nucleosomes and linker DNA regions on the genome of the basidiomycete Mixia osmundae revealed by mono- and dinucleosome mapping.</title>
        <authorList>
            <person name="Nishida H."/>
            <person name="Kondo S."/>
            <person name="Matsumoto T."/>
            <person name="Suzuki Y."/>
            <person name="Yoshikawa H."/>
            <person name="Taylor T.D."/>
            <person name="Sugiyama J."/>
        </authorList>
    </citation>
    <scope>NUCLEOTIDE SEQUENCE [LARGE SCALE GENOMIC DNA]</scope>
    <source>
        <strain evidence="4">CBS 9802 / IAM 14324 / JCM 22182 / KY 12970</strain>
    </source>
</reference>
<feature type="compositionally biased region" description="Low complexity" evidence="1">
    <location>
        <begin position="434"/>
        <end position="447"/>
    </location>
</feature>
<protein>
    <recommendedName>
        <fullName evidence="2">CRAL-TRIO domain-containing protein</fullName>
    </recommendedName>
</protein>
<dbReference type="HOGENOM" id="CLU_014001_1_1_1"/>
<dbReference type="STRING" id="764103.G7DTM0"/>
<evidence type="ECO:0000313" key="3">
    <source>
        <dbReference type="EMBL" id="GAA93867.1"/>
    </source>
</evidence>
<dbReference type="InterPro" id="IPR036273">
    <property type="entry name" value="CRAL/TRIO_N_dom_sf"/>
</dbReference>
<dbReference type="InParanoid" id="G7DTM0"/>
<dbReference type="SUPFAM" id="SSF46938">
    <property type="entry name" value="CRAL/TRIO N-terminal domain"/>
    <property type="match status" value="1"/>
</dbReference>
<dbReference type="Proteomes" id="UP000009131">
    <property type="component" value="Unassembled WGS sequence"/>
</dbReference>
<dbReference type="PROSITE" id="PS50191">
    <property type="entry name" value="CRAL_TRIO"/>
    <property type="match status" value="1"/>
</dbReference>
<reference evidence="3 4" key="1">
    <citation type="journal article" date="2011" name="J. Gen. Appl. Microbiol.">
        <title>Draft genome sequencing of the enigmatic basidiomycete Mixia osmundae.</title>
        <authorList>
            <person name="Nishida H."/>
            <person name="Nagatsuka Y."/>
            <person name="Sugiyama J."/>
        </authorList>
    </citation>
    <scope>NUCLEOTIDE SEQUENCE [LARGE SCALE GENOMIC DNA]</scope>
    <source>
        <strain evidence="4">CBS 9802 / IAM 14324 / JCM 22182 / KY 12970</strain>
    </source>
</reference>
<dbReference type="PANTHER" id="PTHR45824">
    <property type="entry name" value="GH16843P"/>
    <property type="match status" value="1"/>
</dbReference>
<dbReference type="OMA" id="GVEQWIW"/>
<dbReference type="InterPro" id="IPR052578">
    <property type="entry name" value="PI_Transfer_CRAL-TRIO"/>
</dbReference>
<dbReference type="RefSeq" id="XP_014571373.1">
    <property type="nucleotide sequence ID" value="XM_014715887.1"/>
</dbReference>
<feature type="domain" description="CRAL-TRIO" evidence="2">
    <location>
        <begin position="194"/>
        <end position="349"/>
    </location>
</feature>
<accession>G7DTM0</accession>
<dbReference type="InterPro" id="IPR036865">
    <property type="entry name" value="CRAL-TRIO_dom_sf"/>
</dbReference>